<dbReference type="KEGG" id="ccp:CHC_T00005226001"/>
<proteinExistence type="predicted"/>
<evidence type="ECO:0000313" key="2">
    <source>
        <dbReference type="EMBL" id="CDF37044.1"/>
    </source>
</evidence>
<accession>R7QG54</accession>
<evidence type="ECO:0000313" key="3">
    <source>
        <dbReference type="Proteomes" id="UP000012073"/>
    </source>
</evidence>
<reference evidence="3" key="1">
    <citation type="journal article" date="2013" name="Proc. Natl. Acad. Sci. U.S.A.">
        <title>Genome structure and metabolic features in the red seaweed Chondrus crispus shed light on evolution of the Archaeplastida.</title>
        <authorList>
            <person name="Collen J."/>
            <person name="Porcel B."/>
            <person name="Carre W."/>
            <person name="Ball S.G."/>
            <person name="Chaparro C."/>
            <person name="Tonon T."/>
            <person name="Barbeyron T."/>
            <person name="Michel G."/>
            <person name="Noel B."/>
            <person name="Valentin K."/>
            <person name="Elias M."/>
            <person name="Artiguenave F."/>
            <person name="Arun A."/>
            <person name="Aury J.M."/>
            <person name="Barbosa-Neto J.F."/>
            <person name="Bothwell J.H."/>
            <person name="Bouget F.Y."/>
            <person name="Brillet L."/>
            <person name="Cabello-Hurtado F."/>
            <person name="Capella-Gutierrez S."/>
            <person name="Charrier B."/>
            <person name="Cladiere L."/>
            <person name="Cock J.M."/>
            <person name="Coelho S.M."/>
            <person name="Colleoni C."/>
            <person name="Czjzek M."/>
            <person name="Da Silva C."/>
            <person name="Delage L."/>
            <person name="Denoeud F."/>
            <person name="Deschamps P."/>
            <person name="Dittami S.M."/>
            <person name="Gabaldon T."/>
            <person name="Gachon C.M."/>
            <person name="Groisillier A."/>
            <person name="Herve C."/>
            <person name="Jabbari K."/>
            <person name="Katinka M."/>
            <person name="Kloareg B."/>
            <person name="Kowalczyk N."/>
            <person name="Labadie K."/>
            <person name="Leblanc C."/>
            <person name="Lopez P.J."/>
            <person name="McLachlan D.H."/>
            <person name="Meslet-Cladiere L."/>
            <person name="Moustafa A."/>
            <person name="Nehr Z."/>
            <person name="Nyvall Collen P."/>
            <person name="Panaud O."/>
            <person name="Partensky F."/>
            <person name="Poulain J."/>
            <person name="Rensing S.A."/>
            <person name="Rousvoal S."/>
            <person name="Samson G."/>
            <person name="Symeonidi A."/>
            <person name="Weissenbach J."/>
            <person name="Zambounis A."/>
            <person name="Wincker P."/>
            <person name="Boyen C."/>
        </authorList>
    </citation>
    <scope>NUCLEOTIDE SEQUENCE [LARGE SCALE GENOMIC DNA]</scope>
    <source>
        <strain evidence="3">cv. Stackhouse</strain>
    </source>
</reference>
<sequence length="172" mass="18110">MQVLPLSRTPCGTSVTQSFLSHSPCVFTMEVTSRHTATSAATATAARATTKTLRAVRGGKTAASRANENAQRTPSRAATMRTAELGVGQPAASAYAKMGRVACSEASRIRSGTAETGRKKARRAGTDGPITAIDQHVHVSSSVAQVWGRSARERAERQGREARGAPGVTYRQ</sequence>
<evidence type="ECO:0000256" key="1">
    <source>
        <dbReference type="SAM" id="MobiDB-lite"/>
    </source>
</evidence>
<dbReference type="Gramene" id="CDF37044">
    <property type="protein sequence ID" value="CDF37044"/>
    <property type="gene ID" value="CHC_T00005226001"/>
</dbReference>
<protein>
    <submittedName>
        <fullName evidence="2">Uncharacterized protein</fullName>
    </submittedName>
</protein>
<feature type="region of interest" description="Disordered" evidence="1">
    <location>
        <begin position="57"/>
        <end position="77"/>
    </location>
</feature>
<gene>
    <name evidence="2" type="ORF">CHC_T00005226001</name>
</gene>
<feature type="compositionally biased region" description="Basic and acidic residues" evidence="1">
    <location>
        <begin position="150"/>
        <end position="163"/>
    </location>
</feature>
<dbReference type="RefSeq" id="XP_005716863.1">
    <property type="nucleotide sequence ID" value="XM_005716806.1"/>
</dbReference>
<feature type="compositionally biased region" description="Polar residues" evidence="1">
    <location>
        <begin position="64"/>
        <end position="76"/>
    </location>
</feature>
<dbReference type="Proteomes" id="UP000012073">
    <property type="component" value="Unassembled WGS sequence"/>
</dbReference>
<keyword evidence="3" id="KW-1185">Reference proteome</keyword>
<dbReference type="GeneID" id="17324576"/>
<name>R7QG54_CHOCR</name>
<dbReference type="EMBL" id="HG001812">
    <property type="protein sequence ID" value="CDF37044.1"/>
    <property type="molecule type" value="Genomic_DNA"/>
</dbReference>
<organism evidence="2 3">
    <name type="scientific">Chondrus crispus</name>
    <name type="common">Carrageen Irish moss</name>
    <name type="synonym">Polymorpha crispa</name>
    <dbReference type="NCBI Taxonomy" id="2769"/>
    <lineage>
        <taxon>Eukaryota</taxon>
        <taxon>Rhodophyta</taxon>
        <taxon>Florideophyceae</taxon>
        <taxon>Rhodymeniophycidae</taxon>
        <taxon>Gigartinales</taxon>
        <taxon>Gigartinaceae</taxon>
        <taxon>Chondrus</taxon>
    </lineage>
</organism>
<feature type="region of interest" description="Disordered" evidence="1">
    <location>
        <begin position="148"/>
        <end position="172"/>
    </location>
</feature>
<dbReference type="AlphaFoldDB" id="R7QG54"/>